<dbReference type="SUPFAM" id="SSF47616">
    <property type="entry name" value="GST C-terminal domain-like"/>
    <property type="match status" value="1"/>
</dbReference>
<dbReference type="SFLD" id="SFLDG00363">
    <property type="entry name" value="AMPS_(cytGST):_Alpha-__Mu-__Pi"/>
    <property type="match status" value="1"/>
</dbReference>
<evidence type="ECO:0000256" key="4">
    <source>
        <dbReference type="ARBA" id="ARBA00022679"/>
    </source>
</evidence>
<organism evidence="10 11">
    <name type="scientific">Petrolisthes cinctipes</name>
    <name type="common">Flat porcelain crab</name>
    <dbReference type="NCBI Taxonomy" id="88211"/>
    <lineage>
        <taxon>Eukaryota</taxon>
        <taxon>Metazoa</taxon>
        <taxon>Ecdysozoa</taxon>
        <taxon>Arthropoda</taxon>
        <taxon>Crustacea</taxon>
        <taxon>Multicrustacea</taxon>
        <taxon>Malacostraca</taxon>
        <taxon>Eumalacostraca</taxon>
        <taxon>Eucarida</taxon>
        <taxon>Decapoda</taxon>
        <taxon>Pleocyemata</taxon>
        <taxon>Anomura</taxon>
        <taxon>Galatheoidea</taxon>
        <taxon>Porcellanidae</taxon>
        <taxon>Petrolisthes</taxon>
    </lineage>
</organism>
<dbReference type="GO" id="GO:0004364">
    <property type="term" value="F:glutathione transferase activity"/>
    <property type="evidence" value="ECO:0007669"/>
    <property type="project" value="UniProtKB-EC"/>
</dbReference>
<dbReference type="GO" id="GO:0006749">
    <property type="term" value="P:glutathione metabolic process"/>
    <property type="evidence" value="ECO:0007669"/>
    <property type="project" value="TreeGrafter"/>
</dbReference>
<comment type="catalytic activity">
    <reaction evidence="5">
        <text>RX + glutathione = an S-substituted glutathione + a halide anion + H(+)</text>
        <dbReference type="Rhea" id="RHEA:16437"/>
        <dbReference type="ChEBI" id="CHEBI:15378"/>
        <dbReference type="ChEBI" id="CHEBI:16042"/>
        <dbReference type="ChEBI" id="CHEBI:17792"/>
        <dbReference type="ChEBI" id="CHEBI:57925"/>
        <dbReference type="ChEBI" id="CHEBI:90779"/>
        <dbReference type="EC" id="2.5.1.18"/>
    </reaction>
</comment>
<dbReference type="FunFam" id="3.40.30.10:FF:000019">
    <property type="entry name" value="Glutathione S-transferase Mu"/>
    <property type="match status" value="1"/>
</dbReference>
<comment type="caution">
    <text evidence="10">The sequence shown here is derived from an EMBL/GenBank/DDBJ whole genome shotgun (WGS) entry which is preliminary data.</text>
</comment>
<keyword evidence="11" id="KW-1185">Reference proteome</keyword>
<dbReference type="CDD" id="cd03075">
    <property type="entry name" value="GST_N_Mu"/>
    <property type="match status" value="1"/>
</dbReference>
<reference evidence="10" key="1">
    <citation type="submission" date="2023-10" db="EMBL/GenBank/DDBJ databases">
        <title>Genome assemblies of two species of porcelain crab, Petrolisthes cinctipes and Petrolisthes manimaculis (Anomura: Porcellanidae).</title>
        <authorList>
            <person name="Angst P."/>
        </authorList>
    </citation>
    <scope>NUCLEOTIDE SEQUENCE</scope>
    <source>
        <strain evidence="10">PB745_01</strain>
        <tissue evidence="10">Gill</tissue>
    </source>
</reference>
<evidence type="ECO:0000259" key="8">
    <source>
        <dbReference type="PROSITE" id="PS50404"/>
    </source>
</evidence>
<evidence type="ECO:0000256" key="5">
    <source>
        <dbReference type="ARBA" id="ARBA00047960"/>
    </source>
</evidence>
<dbReference type="SFLD" id="SFLDS00019">
    <property type="entry name" value="Glutathione_Transferase_(cytos"/>
    <property type="match status" value="1"/>
</dbReference>
<comment type="similarity">
    <text evidence="2">Belongs to the GST superfamily. Mu family.</text>
</comment>
<evidence type="ECO:0000256" key="3">
    <source>
        <dbReference type="ARBA" id="ARBA00012452"/>
    </source>
</evidence>
<proteinExistence type="inferred from homology"/>
<dbReference type="PRINTS" id="PR01267">
    <property type="entry name" value="GSTRNSFRASEM"/>
</dbReference>
<evidence type="ECO:0000256" key="7">
    <source>
        <dbReference type="ARBA" id="ARBA00081375"/>
    </source>
</evidence>
<dbReference type="AlphaFoldDB" id="A0AAE1GA03"/>
<dbReference type="SUPFAM" id="SSF52833">
    <property type="entry name" value="Thioredoxin-like"/>
    <property type="match status" value="1"/>
</dbReference>
<comment type="function">
    <text evidence="1">Conjugation of reduced glutathione to a wide number of exogenous and endogenous hydrophobic electrophiles.</text>
</comment>
<feature type="domain" description="GST N-terminal" evidence="8">
    <location>
        <begin position="1"/>
        <end position="88"/>
    </location>
</feature>
<evidence type="ECO:0000256" key="1">
    <source>
        <dbReference type="ARBA" id="ARBA00003701"/>
    </source>
</evidence>
<dbReference type="InterPro" id="IPR040079">
    <property type="entry name" value="Glutathione_S-Trfase"/>
</dbReference>
<dbReference type="EMBL" id="JAWQEG010000521">
    <property type="protein sequence ID" value="KAK3888897.1"/>
    <property type="molecule type" value="Genomic_DNA"/>
</dbReference>
<dbReference type="PANTHER" id="PTHR11571:SF222">
    <property type="entry name" value="GLUTATHIONE TRANSFERASE"/>
    <property type="match status" value="1"/>
</dbReference>
<dbReference type="Pfam" id="PF14497">
    <property type="entry name" value="GST_C_3"/>
    <property type="match status" value="1"/>
</dbReference>
<dbReference type="InterPro" id="IPR010987">
    <property type="entry name" value="Glutathione-S-Trfase_C-like"/>
</dbReference>
<name>A0AAE1GA03_PETCI</name>
<dbReference type="PROSITE" id="PS50405">
    <property type="entry name" value="GST_CTER"/>
    <property type="match status" value="1"/>
</dbReference>
<sequence>MAPILGYWNIRGLAQPIRLLLEYTGTEFEDKYYVCGPAPDYDKSCWFDVKYKLGLDFPNLPYYIDGNTKVTQSNAIMRYIARKHDMCGKNEEERWRVDLLENHAMDFRNGFVRLCYMEFNDRKQQYLDTLPATIKLFSNFLGNRKWFAGENISFVDFIIYELLDEHLQLDPDCLKDANNIKEFMKRFEELPKIKAYMASDSQPQAGVHPRTPLMHFLLRHHLSKRVRE</sequence>
<dbReference type="InterPro" id="IPR004046">
    <property type="entry name" value="GST_C"/>
</dbReference>
<dbReference type="Gene3D" id="3.40.30.10">
    <property type="entry name" value="Glutaredoxin"/>
    <property type="match status" value="1"/>
</dbReference>
<dbReference type="SFLD" id="SFLDG01205">
    <property type="entry name" value="AMPS.1"/>
    <property type="match status" value="1"/>
</dbReference>
<evidence type="ECO:0000313" key="10">
    <source>
        <dbReference type="EMBL" id="KAK3888897.1"/>
    </source>
</evidence>
<keyword evidence="4" id="KW-0808">Transferase</keyword>
<evidence type="ECO:0000313" key="11">
    <source>
        <dbReference type="Proteomes" id="UP001286313"/>
    </source>
</evidence>
<dbReference type="PROSITE" id="PS50404">
    <property type="entry name" value="GST_NTER"/>
    <property type="match status" value="1"/>
</dbReference>
<dbReference type="InterPro" id="IPR036249">
    <property type="entry name" value="Thioredoxin-like_sf"/>
</dbReference>
<dbReference type="InterPro" id="IPR036282">
    <property type="entry name" value="Glutathione-S-Trfase_C_sf"/>
</dbReference>
<protein>
    <recommendedName>
        <fullName evidence="6">Glutathione S-transferase</fullName>
        <ecNumber evidence="3">2.5.1.18</ecNumber>
    </recommendedName>
    <alternativeName>
        <fullName evidence="7">GST class-mu</fullName>
    </alternativeName>
</protein>
<feature type="domain" description="GST C-terminal" evidence="9">
    <location>
        <begin position="90"/>
        <end position="213"/>
    </location>
</feature>
<evidence type="ECO:0000259" key="9">
    <source>
        <dbReference type="PROSITE" id="PS50405"/>
    </source>
</evidence>
<dbReference type="InterPro" id="IPR050213">
    <property type="entry name" value="GST_superfamily"/>
</dbReference>
<accession>A0AAE1GA03</accession>
<dbReference type="InterPro" id="IPR004045">
    <property type="entry name" value="Glutathione_S-Trfase_N"/>
</dbReference>
<dbReference type="InterPro" id="IPR003081">
    <property type="entry name" value="GST_mu"/>
</dbReference>
<dbReference type="Pfam" id="PF02798">
    <property type="entry name" value="GST_N"/>
    <property type="match status" value="1"/>
</dbReference>
<gene>
    <name evidence="10" type="ORF">Pcinc_007070</name>
</gene>
<dbReference type="FunFam" id="1.20.1050.10:FF:000003">
    <property type="entry name" value="Glutathione S-transferase 2"/>
    <property type="match status" value="1"/>
</dbReference>
<evidence type="ECO:0000256" key="2">
    <source>
        <dbReference type="ARBA" id="ARBA00005861"/>
    </source>
</evidence>
<dbReference type="Proteomes" id="UP001286313">
    <property type="component" value="Unassembled WGS sequence"/>
</dbReference>
<dbReference type="Gene3D" id="1.20.1050.10">
    <property type="match status" value="1"/>
</dbReference>
<dbReference type="EC" id="2.5.1.18" evidence="3"/>
<dbReference type="PANTHER" id="PTHR11571">
    <property type="entry name" value="GLUTATHIONE S-TRANSFERASE"/>
    <property type="match status" value="1"/>
</dbReference>
<evidence type="ECO:0000256" key="6">
    <source>
        <dbReference type="ARBA" id="ARBA00071200"/>
    </source>
</evidence>